<keyword evidence="10" id="KW-0756">Sterol biosynthesis</keyword>
<sequence>MGIPFTDKNPRSKANEFFGPIGTSILVPVIPSVIYALYFACNDSSGGCPQPLAAIPFFSYRAVSSLTWWKGLWDAQAFLVYCAWMAFNVLAWAILPGDWVDGVELRDGTRQKYKINAFSTLLLAIGLTLGTIIRGGSQSFTWIYEHFLGLVTASIVYSILQTAVLYFWSFKEDKLLALGGNSESHIYNFWIGRELNPTIGSLDLKSFCELRPGLIGWVLINISMACEQAVRSGGHITDSMLLILIFQGSYVFDALYNEPAILTQMDITTDGFGFMLNIGDLSWVPFTYTLQARYLAFNPITLGYFWSTIIFSVNAIGYYIFRASNSEKDEFRKGKNPKNLSFMPTTRGTKLLISGWWGWLQHPNYFGDILMTASWCAATGLRSPIPYFQIVYFVILLLHRQARDNEACEKKYGKDWEVYKTLVPYKIFPYIY</sequence>
<dbReference type="Proteomes" id="UP000886523">
    <property type="component" value="Unassembled WGS sequence"/>
</dbReference>
<feature type="transmembrane region" description="Helical" evidence="20">
    <location>
        <begin position="75"/>
        <end position="95"/>
    </location>
</feature>
<dbReference type="Pfam" id="PF01222">
    <property type="entry name" value="ERG4_ERG24"/>
    <property type="match status" value="1"/>
</dbReference>
<keyword evidence="4" id="KW-0444">Lipid biosynthesis</keyword>
<comment type="subcellular location">
    <subcellularLocation>
        <location evidence="1">Membrane</location>
        <topology evidence="1">Multi-pass membrane protein</topology>
    </subcellularLocation>
</comment>
<dbReference type="PANTHER" id="PTHR21257:SF52">
    <property type="entry name" value="DELTA(14)-STEROL REDUCTASE TM7SF2"/>
    <property type="match status" value="1"/>
</dbReference>
<gene>
    <name evidence="21" type="ORF">BS47DRAFT_1340003</name>
</gene>
<proteinExistence type="inferred from homology"/>
<dbReference type="EC" id="1.3.1.70" evidence="3"/>
<protein>
    <recommendedName>
        <fullName evidence="17">Delta(14)-sterol reductase ERG24</fullName>
        <ecNumber evidence="3">1.3.1.70</ecNumber>
    </recommendedName>
    <alternativeName>
        <fullName evidence="19">C-14 sterol reductase ERG24</fullName>
    </alternativeName>
    <alternativeName>
        <fullName evidence="18">Sterol C14-reductase ERG24</fullName>
    </alternativeName>
</protein>
<keyword evidence="12 20" id="KW-0472">Membrane</keyword>
<evidence type="ECO:0000256" key="10">
    <source>
        <dbReference type="ARBA" id="ARBA00023011"/>
    </source>
</evidence>
<evidence type="ECO:0000256" key="4">
    <source>
        <dbReference type="ARBA" id="ARBA00022516"/>
    </source>
</evidence>
<dbReference type="AlphaFoldDB" id="A0A9P6B464"/>
<dbReference type="InterPro" id="IPR018083">
    <property type="entry name" value="Sterol_reductase_CS"/>
</dbReference>
<feature type="transmembrane region" description="Helical" evidence="20">
    <location>
        <begin position="302"/>
        <end position="321"/>
    </location>
</feature>
<keyword evidence="22" id="KW-1185">Reference proteome</keyword>
<evidence type="ECO:0000256" key="15">
    <source>
        <dbReference type="ARBA" id="ARBA00052254"/>
    </source>
</evidence>
<dbReference type="OrthoDB" id="10262235at2759"/>
<keyword evidence="7" id="KW-0752">Steroid biosynthesis</keyword>
<evidence type="ECO:0000256" key="2">
    <source>
        <dbReference type="ARBA" id="ARBA00005402"/>
    </source>
</evidence>
<dbReference type="PROSITE" id="PS01018">
    <property type="entry name" value="STEROL_REDUCT_2"/>
    <property type="match status" value="1"/>
</dbReference>
<comment type="caution">
    <text evidence="21">The sequence shown here is derived from an EMBL/GenBank/DDBJ whole genome shotgun (WGS) entry which is preliminary data.</text>
</comment>
<dbReference type="Gene3D" id="1.20.120.1630">
    <property type="match status" value="1"/>
</dbReference>
<keyword evidence="13" id="KW-1207">Sterol metabolism</keyword>
<evidence type="ECO:0000256" key="19">
    <source>
        <dbReference type="ARBA" id="ARBA00083315"/>
    </source>
</evidence>
<feature type="transmembrane region" description="Helical" evidence="20">
    <location>
        <begin position="115"/>
        <end position="135"/>
    </location>
</feature>
<evidence type="ECO:0000256" key="12">
    <source>
        <dbReference type="ARBA" id="ARBA00023136"/>
    </source>
</evidence>
<dbReference type="GO" id="GO:0050613">
    <property type="term" value="F:Delta14-sterol reductase activity"/>
    <property type="evidence" value="ECO:0007669"/>
    <property type="project" value="UniProtKB-EC"/>
</dbReference>
<evidence type="ECO:0000256" key="18">
    <source>
        <dbReference type="ARBA" id="ARBA00077841"/>
    </source>
</evidence>
<dbReference type="GO" id="GO:0005789">
    <property type="term" value="C:endoplasmic reticulum membrane"/>
    <property type="evidence" value="ECO:0007669"/>
    <property type="project" value="TreeGrafter"/>
</dbReference>
<keyword evidence="9" id="KW-0560">Oxidoreductase</keyword>
<evidence type="ECO:0000256" key="20">
    <source>
        <dbReference type="SAM" id="Phobius"/>
    </source>
</evidence>
<evidence type="ECO:0000256" key="1">
    <source>
        <dbReference type="ARBA" id="ARBA00004141"/>
    </source>
</evidence>
<organism evidence="21 22">
    <name type="scientific">Hydnum rufescens UP504</name>
    <dbReference type="NCBI Taxonomy" id="1448309"/>
    <lineage>
        <taxon>Eukaryota</taxon>
        <taxon>Fungi</taxon>
        <taxon>Dikarya</taxon>
        <taxon>Basidiomycota</taxon>
        <taxon>Agaricomycotina</taxon>
        <taxon>Agaricomycetes</taxon>
        <taxon>Cantharellales</taxon>
        <taxon>Hydnaceae</taxon>
        <taxon>Hydnum</taxon>
    </lineage>
</organism>
<dbReference type="FunFam" id="1.20.120.1630:FF:000009">
    <property type="entry name" value="C-14 sterol reductase"/>
    <property type="match status" value="1"/>
</dbReference>
<evidence type="ECO:0000256" key="8">
    <source>
        <dbReference type="ARBA" id="ARBA00022989"/>
    </source>
</evidence>
<accession>A0A9P6B464</accession>
<evidence type="ECO:0000256" key="6">
    <source>
        <dbReference type="ARBA" id="ARBA00022857"/>
    </source>
</evidence>
<evidence type="ECO:0000313" key="22">
    <source>
        <dbReference type="Proteomes" id="UP000886523"/>
    </source>
</evidence>
<evidence type="ECO:0000256" key="11">
    <source>
        <dbReference type="ARBA" id="ARBA00023098"/>
    </source>
</evidence>
<comment type="pathway">
    <text evidence="16">Steroid biosynthesis; zymosterol biosynthesis; zymosterol from lanosterol: step 2/6.</text>
</comment>
<evidence type="ECO:0000256" key="16">
    <source>
        <dbReference type="ARBA" id="ARBA00060638"/>
    </source>
</evidence>
<comment type="catalytic activity">
    <reaction evidence="15">
        <text>4,4-dimethyl-5alpha-cholesta-8,24-dien-3beta-ol + NADP(+) = 4,4-dimethyl-5alpha-cholesta-8,14,24-trien-3beta-ol + NADPH + H(+)</text>
        <dbReference type="Rhea" id="RHEA:18561"/>
        <dbReference type="ChEBI" id="CHEBI:15378"/>
        <dbReference type="ChEBI" id="CHEBI:17813"/>
        <dbReference type="ChEBI" id="CHEBI:18364"/>
        <dbReference type="ChEBI" id="CHEBI:57783"/>
        <dbReference type="ChEBI" id="CHEBI:58349"/>
        <dbReference type="EC" id="1.3.1.70"/>
    </reaction>
    <physiologicalReaction direction="right-to-left" evidence="15">
        <dbReference type="Rhea" id="RHEA:18563"/>
    </physiologicalReaction>
</comment>
<evidence type="ECO:0000256" key="5">
    <source>
        <dbReference type="ARBA" id="ARBA00022692"/>
    </source>
</evidence>
<evidence type="ECO:0000256" key="9">
    <source>
        <dbReference type="ARBA" id="ARBA00023002"/>
    </source>
</evidence>
<keyword evidence="8 20" id="KW-1133">Transmembrane helix</keyword>
<evidence type="ECO:0000256" key="13">
    <source>
        <dbReference type="ARBA" id="ARBA00023166"/>
    </source>
</evidence>
<dbReference type="GO" id="GO:0006696">
    <property type="term" value="P:ergosterol biosynthetic process"/>
    <property type="evidence" value="ECO:0007669"/>
    <property type="project" value="TreeGrafter"/>
</dbReference>
<name>A0A9P6B464_9AGAM</name>
<keyword evidence="5 20" id="KW-0812">Transmembrane</keyword>
<evidence type="ECO:0000256" key="14">
    <source>
        <dbReference type="ARBA" id="ARBA00023221"/>
    </source>
</evidence>
<feature type="transmembrane region" description="Helical" evidence="20">
    <location>
        <begin position="147"/>
        <end position="168"/>
    </location>
</feature>
<evidence type="ECO:0000256" key="17">
    <source>
        <dbReference type="ARBA" id="ARBA00074394"/>
    </source>
</evidence>
<keyword evidence="14" id="KW-0753">Steroid metabolism</keyword>
<evidence type="ECO:0000313" key="21">
    <source>
        <dbReference type="EMBL" id="KAF9517250.1"/>
    </source>
</evidence>
<keyword evidence="11" id="KW-0443">Lipid metabolism</keyword>
<evidence type="ECO:0000256" key="7">
    <source>
        <dbReference type="ARBA" id="ARBA00022955"/>
    </source>
</evidence>
<comment type="similarity">
    <text evidence="2">Belongs to the ERG4/ERG24 family.</text>
</comment>
<feature type="transmembrane region" description="Helical" evidence="20">
    <location>
        <begin position="17"/>
        <end position="40"/>
    </location>
</feature>
<dbReference type="PANTHER" id="PTHR21257">
    <property type="entry name" value="DELTA(14)-STEROL REDUCTASE"/>
    <property type="match status" value="1"/>
</dbReference>
<dbReference type="InterPro" id="IPR001171">
    <property type="entry name" value="ERG24_DHCR-like"/>
</dbReference>
<evidence type="ECO:0000256" key="3">
    <source>
        <dbReference type="ARBA" id="ARBA00012413"/>
    </source>
</evidence>
<reference evidence="21" key="1">
    <citation type="journal article" date="2020" name="Nat. Commun.">
        <title>Large-scale genome sequencing of mycorrhizal fungi provides insights into the early evolution of symbiotic traits.</title>
        <authorList>
            <person name="Miyauchi S."/>
            <person name="Kiss E."/>
            <person name="Kuo A."/>
            <person name="Drula E."/>
            <person name="Kohler A."/>
            <person name="Sanchez-Garcia M."/>
            <person name="Morin E."/>
            <person name="Andreopoulos B."/>
            <person name="Barry K.W."/>
            <person name="Bonito G."/>
            <person name="Buee M."/>
            <person name="Carver A."/>
            <person name="Chen C."/>
            <person name="Cichocki N."/>
            <person name="Clum A."/>
            <person name="Culley D."/>
            <person name="Crous P.W."/>
            <person name="Fauchery L."/>
            <person name="Girlanda M."/>
            <person name="Hayes R.D."/>
            <person name="Keri Z."/>
            <person name="LaButti K."/>
            <person name="Lipzen A."/>
            <person name="Lombard V."/>
            <person name="Magnuson J."/>
            <person name="Maillard F."/>
            <person name="Murat C."/>
            <person name="Nolan M."/>
            <person name="Ohm R.A."/>
            <person name="Pangilinan J."/>
            <person name="Pereira M.F."/>
            <person name="Perotto S."/>
            <person name="Peter M."/>
            <person name="Pfister S."/>
            <person name="Riley R."/>
            <person name="Sitrit Y."/>
            <person name="Stielow J.B."/>
            <person name="Szollosi G."/>
            <person name="Zifcakova L."/>
            <person name="Stursova M."/>
            <person name="Spatafora J.W."/>
            <person name="Tedersoo L."/>
            <person name="Vaario L.M."/>
            <person name="Yamada A."/>
            <person name="Yan M."/>
            <person name="Wang P."/>
            <person name="Xu J."/>
            <person name="Bruns T."/>
            <person name="Baldrian P."/>
            <person name="Vilgalys R."/>
            <person name="Dunand C."/>
            <person name="Henrissat B."/>
            <person name="Grigoriev I.V."/>
            <person name="Hibbett D."/>
            <person name="Nagy L.G."/>
            <person name="Martin F.M."/>
        </authorList>
    </citation>
    <scope>NUCLEOTIDE SEQUENCE</scope>
    <source>
        <strain evidence="21">UP504</strain>
    </source>
</reference>
<dbReference type="EMBL" id="MU128933">
    <property type="protein sequence ID" value="KAF9517250.1"/>
    <property type="molecule type" value="Genomic_DNA"/>
</dbReference>
<keyword evidence="6" id="KW-0521">NADP</keyword>